<evidence type="ECO:0000256" key="11">
    <source>
        <dbReference type="RuleBase" id="RU003357"/>
    </source>
</evidence>
<dbReference type="GO" id="GO:0044718">
    <property type="term" value="P:siderophore transmembrane transport"/>
    <property type="evidence" value="ECO:0007669"/>
    <property type="project" value="TreeGrafter"/>
</dbReference>
<dbReference type="GO" id="GO:0015344">
    <property type="term" value="F:siderophore uptake transmembrane transporter activity"/>
    <property type="evidence" value="ECO:0007669"/>
    <property type="project" value="TreeGrafter"/>
</dbReference>
<dbReference type="Gene3D" id="2.40.170.20">
    <property type="entry name" value="TonB-dependent receptor, beta-barrel domain"/>
    <property type="match status" value="1"/>
</dbReference>
<dbReference type="OrthoDB" id="9795928at2"/>
<dbReference type="PANTHER" id="PTHR30069:SF29">
    <property type="entry name" value="HEMOGLOBIN AND HEMOGLOBIN-HAPTOGLOBIN-BINDING PROTEIN 1-RELATED"/>
    <property type="match status" value="1"/>
</dbReference>
<dbReference type="PROSITE" id="PS52016">
    <property type="entry name" value="TONB_DEPENDENT_REC_3"/>
    <property type="match status" value="1"/>
</dbReference>
<keyword evidence="9 10" id="KW-0998">Cell outer membrane</keyword>
<feature type="chain" id="PRO_5012116113" evidence="12">
    <location>
        <begin position="21"/>
        <end position="795"/>
    </location>
</feature>
<evidence type="ECO:0000256" key="4">
    <source>
        <dbReference type="ARBA" id="ARBA00022692"/>
    </source>
</evidence>
<comment type="subcellular location">
    <subcellularLocation>
        <location evidence="1 10">Cell outer membrane</location>
        <topology evidence="1 10">Multi-pass membrane protein</topology>
    </subcellularLocation>
</comment>
<feature type="domain" description="TonB-dependent receptor plug" evidence="14">
    <location>
        <begin position="115"/>
        <end position="216"/>
    </location>
</feature>
<evidence type="ECO:0000313" key="15">
    <source>
        <dbReference type="EMBL" id="GGE98630.1"/>
    </source>
</evidence>
<comment type="similarity">
    <text evidence="10 11">Belongs to the TonB-dependent receptor family.</text>
</comment>
<protein>
    <submittedName>
        <fullName evidence="16">Iron complex outermembrane recepter protein</fullName>
    </submittedName>
    <submittedName>
        <fullName evidence="15">TonB-dependent receptor</fullName>
    </submittedName>
</protein>
<feature type="domain" description="TonB-dependent receptor-like beta-barrel" evidence="13">
    <location>
        <begin position="364"/>
        <end position="760"/>
    </location>
</feature>
<keyword evidence="4 10" id="KW-0812">Transmembrane</keyword>
<dbReference type="Gene3D" id="2.60.40.1120">
    <property type="entry name" value="Carboxypeptidase-like, regulatory domain"/>
    <property type="match status" value="1"/>
</dbReference>
<name>A0A1M6WZP8_9FLAO</name>
<keyword evidence="5 12" id="KW-0732">Signal</keyword>
<proteinExistence type="inferred from homology"/>
<evidence type="ECO:0000259" key="13">
    <source>
        <dbReference type="Pfam" id="PF00593"/>
    </source>
</evidence>
<reference evidence="15" key="5">
    <citation type="submission" date="2024-05" db="EMBL/GenBank/DDBJ databases">
        <authorList>
            <person name="Sun Q."/>
            <person name="Zhou Y."/>
        </authorList>
    </citation>
    <scope>NUCLEOTIDE SEQUENCE</scope>
    <source>
        <strain evidence="15">CGMCC 1.12707</strain>
    </source>
</reference>
<dbReference type="RefSeq" id="WP_072930986.1">
    <property type="nucleotide sequence ID" value="NZ_BMFL01000009.1"/>
</dbReference>
<dbReference type="GO" id="GO:0009279">
    <property type="term" value="C:cell outer membrane"/>
    <property type="evidence" value="ECO:0007669"/>
    <property type="project" value="UniProtKB-SubCell"/>
</dbReference>
<feature type="signal peptide" evidence="12">
    <location>
        <begin position="1"/>
        <end position="20"/>
    </location>
</feature>
<dbReference type="Proteomes" id="UP000650994">
    <property type="component" value="Unassembled WGS sequence"/>
</dbReference>
<dbReference type="InterPro" id="IPR037066">
    <property type="entry name" value="Plug_dom_sf"/>
</dbReference>
<accession>A0A1M6WZP8</accession>
<dbReference type="Pfam" id="PF07715">
    <property type="entry name" value="Plug"/>
    <property type="match status" value="1"/>
</dbReference>
<keyword evidence="8 15" id="KW-0675">Receptor</keyword>
<keyword evidence="6 11" id="KW-0798">TonB box</keyword>
<reference evidence="18" key="4">
    <citation type="journal article" date="2019" name="Int. J. Syst. Evol. Microbiol.">
        <title>The Global Catalogue of Microorganisms (GCM) 10K type strain sequencing project: providing services to taxonomists for standard genome sequencing and annotation.</title>
        <authorList>
            <consortium name="The Broad Institute Genomics Platform"/>
            <consortium name="The Broad Institute Genome Sequencing Center for Infectious Disease"/>
            <person name="Wu L."/>
            <person name="Ma J."/>
        </authorList>
    </citation>
    <scope>NUCLEOTIDE SEQUENCE [LARGE SCALE GENOMIC DNA]</scope>
    <source>
        <strain evidence="18">CGMCC 1.12707</strain>
    </source>
</reference>
<dbReference type="EMBL" id="BMFL01000009">
    <property type="protein sequence ID" value="GGE98630.1"/>
    <property type="molecule type" value="Genomic_DNA"/>
</dbReference>
<sequence>MSINIKCSLIATLLCGTAFAQNIFEGQIVDKNQRPIPFITFTFDEKDIHTDAEGKFKIENLSKGKYHVEINEQGYEPFSQTVTFDTQQKIVFTLTFHSSYKLDEVTVLGHHHDFTTANTERVDQTFIQENYAGSLAKSLENIAGVNASGIGASASKPIIRGLGFNRLIVTENGVKQEGQQWGADHGLEIDALNVEDIEVIKGPSALEYGNEAIAGVIKINNNNLPKKNSTSGEVRALYQSINDNYALGFNLKSRGDKFFYKIKGSYSDYADYRTTADRIYYLSRYLPIYNKRVKNTAGQDINSEVQAGFVGDKFRSILTLSNVNQKIGFFPGSHGIPLVDRLQDDGNYRNVEFPYQSVNHFKAISENEFRVDTKNTIKFITSYQNNHRQEISAFHTHYGNQQAPTKNPDLELDFKLTTYDSQLKFEHNHNKNFKTIIGAQAQLQSNNVAGYNYLLPEYDRNIFSGFLIEEFKKGNTWKVNAGIRYDYATFKSQGYFDQILYDYLITQNNSPSLADYYANRSKTINKNYSNLNAMVGATYQPNDLWDFNLNFGTNFRLPTAIELGANGIHHGSFRHERGNENLDTEKGLALDFKASFHKNDWLISASPYLYYFSNYIFLKPSGQFSILPHGGQIYEYTQSKALLTGFEIEVRKKINENFDANVIYEYLYNRQIQDNNKFGYYLPFTPANNLFGQVNYNIKKSAGIFENFNFFVNGKYTFEQDKIALNEDITPSYFLVGLGGKTTVKINNFTANLSVQVSNLFNENYFNHTSFYRALQLPEQARNIQVMLGIPFGKK</sequence>
<evidence type="ECO:0000256" key="5">
    <source>
        <dbReference type="ARBA" id="ARBA00022729"/>
    </source>
</evidence>
<evidence type="ECO:0000256" key="10">
    <source>
        <dbReference type="PROSITE-ProRule" id="PRU01360"/>
    </source>
</evidence>
<evidence type="ECO:0000256" key="12">
    <source>
        <dbReference type="SAM" id="SignalP"/>
    </source>
</evidence>
<keyword evidence="7 10" id="KW-0472">Membrane</keyword>
<organism evidence="16 17">
    <name type="scientific">Chishuiella changwenlii</name>
    <dbReference type="NCBI Taxonomy" id="1434701"/>
    <lineage>
        <taxon>Bacteria</taxon>
        <taxon>Pseudomonadati</taxon>
        <taxon>Bacteroidota</taxon>
        <taxon>Flavobacteriia</taxon>
        <taxon>Flavobacteriales</taxon>
        <taxon>Weeksellaceae</taxon>
        <taxon>Chishuiella</taxon>
    </lineage>
</organism>
<evidence type="ECO:0000313" key="18">
    <source>
        <dbReference type="Proteomes" id="UP000650994"/>
    </source>
</evidence>
<dbReference type="Pfam" id="PF13715">
    <property type="entry name" value="CarbopepD_reg_2"/>
    <property type="match status" value="1"/>
</dbReference>
<dbReference type="InterPro" id="IPR036942">
    <property type="entry name" value="Beta-barrel_TonB_sf"/>
</dbReference>
<dbReference type="Gene3D" id="2.170.130.10">
    <property type="entry name" value="TonB-dependent receptor, plug domain"/>
    <property type="match status" value="1"/>
</dbReference>
<dbReference type="AlphaFoldDB" id="A0A1M6WZP8"/>
<dbReference type="PANTHER" id="PTHR30069">
    <property type="entry name" value="TONB-DEPENDENT OUTER MEMBRANE RECEPTOR"/>
    <property type="match status" value="1"/>
</dbReference>
<dbReference type="InterPro" id="IPR012910">
    <property type="entry name" value="Plug_dom"/>
</dbReference>
<dbReference type="InterPro" id="IPR008969">
    <property type="entry name" value="CarboxyPept-like_regulatory"/>
</dbReference>
<dbReference type="SUPFAM" id="SSF56935">
    <property type="entry name" value="Porins"/>
    <property type="match status" value="1"/>
</dbReference>
<evidence type="ECO:0000256" key="1">
    <source>
        <dbReference type="ARBA" id="ARBA00004571"/>
    </source>
</evidence>
<dbReference type="EMBL" id="FRBH01000005">
    <property type="protein sequence ID" value="SHK99143.1"/>
    <property type="molecule type" value="Genomic_DNA"/>
</dbReference>
<evidence type="ECO:0000256" key="6">
    <source>
        <dbReference type="ARBA" id="ARBA00023077"/>
    </source>
</evidence>
<keyword evidence="2 10" id="KW-0813">Transport</keyword>
<dbReference type="SUPFAM" id="SSF49464">
    <property type="entry name" value="Carboxypeptidase regulatory domain-like"/>
    <property type="match status" value="1"/>
</dbReference>
<evidence type="ECO:0000313" key="16">
    <source>
        <dbReference type="EMBL" id="SHK99143.1"/>
    </source>
</evidence>
<reference evidence="15" key="1">
    <citation type="journal article" date="2014" name="Int. J. Syst. Evol. Microbiol.">
        <title>Complete genome of a new Firmicutes species belonging to the dominant human colonic microbiota ('Ruminococcus bicirculans') reveals two chromosomes and a selective capacity to utilize plant glucans.</title>
        <authorList>
            <consortium name="NISC Comparative Sequencing Program"/>
            <person name="Wegmann U."/>
            <person name="Louis P."/>
            <person name="Goesmann A."/>
            <person name="Henrissat B."/>
            <person name="Duncan S.H."/>
            <person name="Flint H.J."/>
        </authorList>
    </citation>
    <scope>NUCLEOTIDE SEQUENCE</scope>
    <source>
        <strain evidence="15">CGMCC 1.12707</strain>
    </source>
</reference>
<evidence type="ECO:0000256" key="3">
    <source>
        <dbReference type="ARBA" id="ARBA00022452"/>
    </source>
</evidence>
<dbReference type="STRING" id="1434701.SAMN05443634_10551"/>
<reference evidence="16" key="2">
    <citation type="submission" date="2016-11" db="EMBL/GenBank/DDBJ databases">
        <authorList>
            <person name="Jaros S."/>
            <person name="Januszkiewicz K."/>
            <person name="Wedrychowicz H."/>
        </authorList>
    </citation>
    <scope>NUCLEOTIDE SEQUENCE [LARGE SCALE GENOMIC DNA]</scope>
    <source>
        <strain evidence="16">DSM 27989</strain>
    </source>
</reference>
<evidence type="ECO:0000256" key="7">
    <source>
        <dbReference type="ARBA" id="ARBA00023136"/>
    </source>
</evidence>
<reference evidence="17" key="3">
    <citation type="submission" date="2016-11" db="EMBL/GenBank/DDBJ databases">
        <authorList>
            <person name="Varghese N."/>
            <person name="Submissions S."/>
        </authorList>
    </citation>
    <scope>NUCLEOTIDE SEQUENCE [LARGE SCALE GENOMIC DNA]</scope>
    <source>
        <strain evidence="17">DSM 27989</strain>
    </source>
</reference>
<evidence type="ECO:0000256" key="8">
    <source>
        <dbReference type="ARBA" id="ARBA00023170"/>
    </source>
</evidence>
<evidence type="ECO:0000313" key="17">
    <source>
        <dbReference type="Proteomes" id="UP000184120"/>
    </source>
</evidence>
<dbReference type="Pfam" id="PF00593">
    <property type="entry name" value="TonB_dep_Rec_b-barrel"/>
    <property type="match status" value="1"/>
</dbReference>
<dbReference type="InterPro" id="IPR039426">
    <property type="entry name" value="TonB-dep_rcpt-like"/>
</dbReference>
<dbReference type="Proteomes" id="UP000184120">
    <property type="component" value="Unassembled WGS sequence"/>
</dbReference>
<dbReference type="InterPro" id="IPR000531">
    <property type="entry name" value="Beta-barrel_TonB"/>
</dbReference>
<keyword evidence="3 10" id="KW-1134">Transmembrane beta strand</keyword>
<keyword evidence="18" id="KW-1185">Reference proteome</keyword>
<evidence type="ECO:0000256" key="2">
    <source>
        <dbReference type="ARBA" id="ARBA00022448"/>
    </source>
</evidence>
<evidence type="ECO:0000259" key="14">
    <source>
        <dbReference type="Pfam" id="PF07715"/>
    </source>
</evidence>
<gene>
    <name evidence="15" type="ORF">GCM10010984_15260</name>
    <name evidence="16" type="ORF">SAMN05443634_10551</name>
</gene>
<evidence type="ECO:0000256" key="9">
    <source>
        <dbReference type="ARBA" id="ARBA00023237"/>
    </source>
</evidence>